<keyword evidence="13" id="KW-1185">Reference proteome</keyword>
<dbReference type="EC" id="2.7.1.71" evidence="3 11"/>
<comment type="catalytic activity">
    <reaction evidence="10 11">
        <text>shikimate + ATP = 3-phosphoshikimate + ADP + H(+)</text>
        <dbReference type="Rhea" id="RHEA:13121"/>
        <dbReference type="ChEBI" id="CHEBI:15378"/>
        <dbReference type="ChEBI" id="CHEBI:30616"/>
        <dbReference type="ChEBI" id="CHEBI:36208"/>
        <dbReference type="ChEBI" id="CHEBI:145989"/>
        <dbReference type="ChEBI" id="CHEBI:456216"/>
        <dbReference type="EC" id="2.7.1.71"/>
    </reaction>
</comment>
<proteinExistence type="inferred from homology"/>
<keyword evidence="9 11" id="KW-0057">Aromatic amino acid biosynthesis</keyword>
<comment type="cofactor">
    <cofactor evidence="11">
        <name>Mg(2+)</name>
        <dbReference type="ChEBI" id="CHEBI:18420"/>
    </cofactor>
    <text evidence="11">Binds 1 Mg(2+) ion per subunit.</text>
</comment>
<protein>
    <recommendedName>
        <fullName evidence="3 11">Shikimate kinase</fullName>
        <shortName evidence="11">SK</shortName>
        <ecNumber evidence="3 11">2.7.1.71</ecNumber>
    </recommendedName>
</protein>
<keyword evidence="11" id="KW-0460">Magnesium</keyword>
<dbReference type="SUPFAM" id="SSF52540">
    <property type="entry name" value="P-loop containing nucleoside triphosphate hydrolases"/>
    <property type="match status" value="1"/>
</dbReference>
<evidence type="ECO:0000256" key="11">
    <source>
        <dbReference type="HAMAP-Rule" id="MF_00109"/>
    </source>
</evidence>
<feature type="binding site" evidence="11">
    <location>
        <position position="136"/>
    </location>
    <ligand>
        <name>substrate</name>
    </ligand>
</feature>
<comment type="caution">
    <text evidence="12">The sequence shown here is derived from an EMBL/GenBank/DDBJ whole genome shotgun (WGS) entry which is preliminary data.</text>
</comment>
<dbReference type="GO" id="GO:0005829">
    <property type="term" value="C:cytosol"/>
    <property type="evidence" value="ECO:0007669"/>
    <property type="project" value="TreeGrafter"/>
</dbReference>
<keyword evidence="6 11" id="KW-0547">Nucleotide-binding</keyword>
<accession>A0A4Y7RCS5</accession>
<dbReference type="InterPro" id="IPR031322">
    <property type="entry name" value="Shikimate/glucono_kinase"/>
</dbReference>
<dbReference type="PROSITE" id="PS01128">
    <property type="entry name" value="SHIKIMATE_KINASE"/>
    <property type="match status" value="1"/>
</dbReference>
<keyword evidence="11" id="KW-0963">Cytoplasm</keyword>
<dbReference type="AlphaFoldDB" id="A0A4Y7RCS5"/>
<evidence type="ECO:0000313" key="12">
    <source>
        <dbReference type="EMBL" id="TEB06626.1"/>
    </source>
</evidence>
<dbReference type="CDD" id="cd00464">
    <property type="entry name" value="SK"/>
    <property type="match status" value="1"/>
</dbReference>
<evidence type="ECO:0000256" key="1">
    <source>
        <dbReference type="ARBA" id="ARBA00004842"/>
    </source>
</evidence>
<dbReference type="Proteomes" id="UP000298324">
    <property type="component" value="Unassembled WGS sequence"/>
</dbReference>
<evidence type="ECO:0000256" key="2">
    <source>
        <dbReference type="ARBA" id="ARBA00006997"/>
    </source>
</evidence>
<evidence type="ECO:0000256" key="8">
    <source>
        <dbReference type="ARBA" id="ARBA00022840"/>
    </source>
</evidence>
<comment type="caution">
    <text evidence="11">Lacks conserved residue(s) required for the propagation of feature annotation.</text>
</comment>
<dbReference type="UniPathway" id="UPA00053">
    <property type="reaction ID" value="UER00088"/>
</dbReference>
<comment type="similarity">
    <text evidence="2 11">Belongs to the shikimate kinase family.</text>
</comment>
<evidence type="ECO:0000256" key="5">
    <source>
        <dbReference type="ARBA" id="ARBA00022679"/>
    </source>
</evidence>
<evidence type="ECO:0000256" key="3">
    <source>
        <dbReference type="ARBA" id="ARBA00012154"/>
    </source>
</evidence>
<evidence type="ECO:0000256" key="6">
    <source>
        <dbReference type="ARBA" id="ARBA00022741"/>
    </source>
</evidence>
<comment type="subcellular location">
    <subcellularLocation>
        <location evidence="11">Cytoplasm</location>
    </subcellularLocation>
</comment>
<dbReference type="PRINTS" id="PR01100">
    <property type="entry name" value="SHIKIMTKNASE"/>
</dbReference>
<dbReference type="Pfam" id="PF01202">
    <property type="entry name" value="SKI"/>
    <property type="match status" value="1"/>
</dbReference>
<dbReference type="GO" id="GO:0000287">
    <property type="term" value="F:magnesium ion binding"/>
    <property type="evidence" value="ECO:0007669"/>
    <property type="project" value="UniProtKB-UniRule"/>
</dbReference>
<evidence type="ECO:0000256" key="9">
    <source>
        <dbReference type="ARBA" id="ARBA00023141"/>
    </source>
</evidence>
<dbReference type="EMBL" id="QFGA01000001">
    <property type="protein sequence ID" value="TEB06626.1"/>
    <property type="molecule type" value="Genomic_DNA"/>
</dbReference>
<comment type="function">
    <text evidence="11">Catalyzes the specific phosphorylation of the 3-hydroxyl group of shikimic acid using ATP as a cosubstrate.</text>
</comment>
<dbReference type="GO" id="GO:0009423">
    <property type="term" value="P:chorismate biosynthetic process"/>
    <property type="evidence" value="ECO:0007669"/>
    <property type="project" value="UniProtKB-UniRule"/>
</dbReference>
<dbReference type="PANTHER" id="PTHR21087">
    <property type="entry name" value="SHIKIMATE KINASE"/>
    <property type="match status" value="1"/>
</dbReference>
<comment type="pathway">
    <text evidence="1 11">Metabolic intermediate biosynthesis; chorismate biosynthesis; chorismate from D-erythrose 4-phosphate and phosphoenolpyruvate: step 5/7.</text>
</comment>
<evidence type="ECO:0000313" key="13">
    <source>
        <dbReference type="Proteomes" id="UP000298324"/>
    </source>
</evidence>
<dbReference type="InterPro" id="IPR027417">
    <property type="entry name" value="P-loop_NTPase"/>
</dbReference>
<dbReference type="NCBIfam" id="NF010553">
    <property type="entry name" value="PRK13947.1"/>
    <property type="match status" value="1"/>
</dbReference>
<dbReference type="HAMAP" id="MF_00109">
    <property type="entry name" value="Shikimate_kinase"/>
    <property type="match status" value="1"/>
</dbReference>
<organism evidence="12 13">
    <name type="scientific">Pelotomaculum schinkii</name>
    <dbReference type="NCBI Taxonomy" id="78350"/>
    <lineage>
        <taxon>Bacteria</taxon>
        <taxon>Bacillati</taxon>
        <taxon>Bacillota</taxon>
        <taxon>Clostridia</taxon>
        <taxon>Eubacteriales</taxon>
        <taxon>Desulfotomaculaceae</taxon>
        <taxon>Pelotomaculum</taxon>
    </lineage>
</organism>
<keyword evidence="4 11" id="KW-0028">Amino-acid biosynthesis</keyword>
<name>A0A4Y7RCS5_9FIRM</name>
<feature type="binding site" evidence="11">
    <location>
        <position position="57"/>
    </location>
    <ligand>
        <name>substrate</name>
    </ligand>
</feature>
<dbReference type="GO" id="GO:0005524">
    <property type="term" value="F:ATP binding"/>
    <property type="evidence" value="ECO:0007669"/>
    <property type="project" value="UniProtKB-UniRule"/>
</dbReference>
<dbReference type="InterPro" id="IPR000623">
    <property type="entry name" value="Shikimate_kinase/TSH1"/>
</dbReference>
<feature type="binding site" evidence="11">
    <location>
        <position position="79"/>
    </location>
    <ligand>
        <name>substrate</name>
    </ligand>
</feature>
<reference evidence="12 13" key="1">
    <citation type="journal article" date="2018" name="Environ. Microbiol.">
        <title>Novel energy conservation strategies and behaviour of Pelotomaculum schinkii driving syntrophic propionate catabolism.</title>
        <authorList>
            <person name="Hidalgo-Ahumada C.A.P."/>
            <person name="Nobu M.K."/>
            <person name="Narihiro T."/>
            <person name="Tamaki H."/>
            <person name="Liu W.T."/>
            <person name="Kamagata Y."/>
            <person name="Stams A.J.M."/>
            <person name="Imachi H."/>
            <person name="Sousa D.Z."/>
        </authorList>
    </citation>
    <scope>NUCLEOTIDE SEQUENCE [LARGE SCALE GENOMIC DNA]</scope>
    <source>
        <strain evidence="12 13">HH</strain>
    </source>
</reference>
<dbReference type="Gene3D" id="3.40.50.300">
    <property type="entry name" value="P-loop containing nucleotide triphosphate hydrolases"/>
    <property type="match status" value="1"/>
</dbReference>
<dbReference type="PANTHER" id="PTHR21087:SF16">
    <property type="entry name" value="SHIKIMATE KINASE 1, CHLOROPLASTIC"/>
    <property type="match status" value="1"/>
</dbReference>
<feature type="binding site" evidence="11">
    <location>
        <position position="117"/>
    </location>
    <ligand>
        <name>ATP</name>
        <dbReference type="ChEBI" id="CHEBI:30616"/>
    </ligand>
</feature>
<feature type="binding site" evidence="11">
    <location>
        <position position="15"/>
    </location>
    <ligand>
        <name>Mg(2+)</name>
        <dbReference type="ChEBI" id="CHEBI:18420"/>
    </ligand>
</feature>
<evidence type="ECO:0000256" key="4">
    <source>
        <dbReference type="ARBA" id="ARBA00022605"/>
    </source>
</evidence>
<dbReference type="RefSeq" id="WP_134216920.1">
    <property type="nucleotide sequence ID" value="NZ_QFGA01000001.1"/>
</dbReference>
<comment type="subunit">
    <text evidence="11">Monomer.</text>
</comment>
<sequence>MKNIVLIGFMGTGKTVVGRRLARRLKREFIDTDAEIEKLMGKTVAQIFARDGVVRFRSEEELLVKKLAKREDLVIATGGGMVLNTENLLLLKENGILVALTASPEIIYDRVRGNKNRPLLMHGDMMEKIRELLQERENAYKAAEITVDTGNSSIVEIVEQITRCLLERNYITY</sequence>
<gene>
    <name evidence="11 12" type="primary">aroK</name>
    <name evidence="12" type="ORF">Psch_00158</name>
</gene>
<evidence type="ECO:0000256" key="7">
    <source>
        <dbReference type="ARBA" id="ARBA00022777"/>
    </source>
</evidence>
<keyword evidence="11" id="KW-0479">Metal-binding</keyword>
<feature type="binding site" evidence="11">
    <location>
        <begin position="11"/>
        <end position="16"/>
    </location>
    <ligand>
        <name>ATP</name>
        <dbReference type="ChEBI" id="CHEBI:30616"/>
    </ligand>
</feature>
<dbReference type="InterPro" id="IPR023000">
    <property type="entry name" value="Shikimate_kinase_CS"/>
</dbReference>
<dbReference type="GO" id="GO:0009073">
    <property type="term" value="P:aromatic amino acid family biosynthetic process"/>
    <property type="evidence" value="ECO:0007669"/>
    <property type="project" value="UniProtKB-KW"/>
</dbReference>
<evidence type="ECO:0000256" key="10">
    <source>
        <dbReference type="ARBA" id="ARBA00048567"/>
    </source>
</evidence>
<dbReference type="GO" id="GO:0004765">
    <property type="term" value="F:shikimate kinase activity"/>
    <property type="evidence" value="ECO:0007669"/>
    <property type="project" value="UniProtKB-UniRule"/>
</dbReference>
<keyword evidence="5 11" id="KW-0808">Transferase</keyword>
<feature type="binding site" evidence="11">
    <location>
        <position position="33"/>
    </location>
    <ligand>
        <name>substrate</name>
    </ligand>
</feature>
<keyword evidence="8 11" id="KW-0067">ATP-binding</keyword>
<keyword evidence="7 11" id="KW-0418">Kinase</keyword>
<dbReference type="GO" id="GO:0008652">
    <property type="term" value="P:amino acid biosynthetic process"/>
    <property type="evidence" value="ECO:0007669"/>
    <property type="project" value="UniProtKB-KW"/>
</dbReference>